<feature type="transmembrane region" description="Helical" evidence="1">
    <location>
        <begin position="101"/>
        <end position="120"/>
    </location>
</feature>
<keyword evidence="1" id="KW-0472">Membrane</keyword>
<dbReference type="OrthoDB" id="46118at2157"/>
<keyword evidence="1" id="KW-1133">Transmembrane helix</keyword>
<evidence type="ECO:0000313" key="2">
    <source>
        <dbReference type="EMBL" id="ADI74635.1"/>
    </source>
</evidence>
<protein>
    <recommendedName>
        <fullName evidence="4">DUF1614 domain-containing protein</fullName>
    </recommendedName>
</protein>
<feature type="transmembrane region" description="Helical" evidence="1">
    <location>
        <begin position="43"/>
        <end position="63"/>
    </location>
</feature>
<evidence type="ECO:0008006" key="4">
    <source>
        <dbReference type="Google" id="ProtNLM"/>
    </source>
</evidence>
<keyword evidence="3" id="KW-1185">Reference proteome</keyword>
<dbReference type="Pfam" id="PF07758">
    <property type="entry name" value="DUF1614"/>
    <property type="match status" value="1"/>
</dbReference>
<dbReference type="KEGG" id="mev:Metev_1799"/>
<evidence type="ECO:0000256" key="1">
    <source>
        <dbReference type="SAM" id="Phobius"/>
    </source>
</evidence>
<sequence precursor="true">MVSRVFYNPFSIVFMFLLLIILSVIVGILFFSLVSTAFTKIGFAWYDAFLLLILSLFGSHVNIPVTKLKSSKPVVERESVRFMGMVYKLPFKKAVQKQTTLAVNLGGAVIPGLVSLYLLLIFPEAFFYSIAGILLVSVVTYSISKPVKGVGIVTPVLVSPIAAALSAILIVSVFSVPPDLIFVIAYTGGTLGTLIGADIFNLDKIRDIGAPVASIGGAGTFDGIFLAGVIAVLLV</sequence>
<dbReference type="EMBL" id="CP002069">
    <property type="protein sequence ID" value="ADI74635.1"/>
    <property type="molecule type" value="Genomic_DNA"/>
</dbReference>
<proteinExistence type="predicted"/>
<reference evidence="2 3" key="1">
    <citation type="submission" date="2010-06" db="EMBL/GenBank/DDBJ databases">
        <title>Complete sequence chromosome of Methanohalobium evestigatum Z-7303.</title>
        <authorList>
            <consortium name="US DOE Joint Genome Institute"/>
            <person name="Lucas S."/>
            <person name="Copeland A."/>
            <person name="Lapidus A."/>
            <person name="Cheng J.-F."/>
            <person name="Bruce D."/>
            <person name="Goodwin L."/>
            <person name="Pitluck S."/>
            <person name="Saunders E."/>
            <person name="Detter J.C."/>
            <person name="Han C."/>
            <person name="Tapia R."/>
            <person name="Land M."/>
            <person name="Hauser L."/>
            <person name="Kyrpides N."/>
            <person name="Mikhailova N."/>
            <person name="Sieprawska-Lupa M."/>
            <person name="Whitman W.B."/>
            <person name="Anderson I."/>
            <person name="Woyke T."/>
        </authorList>
    </citation>
    <scope>NUCLEOTIDE SEQUENCE [LARGE SCALE GENOMIC DNA]</scope>
    <source>
        <strain evidence="3">ATCC BAA-1072 / DSM 3721 / NBRC 107634 / OCM 161 / Z-7303</strain>
    </source>
</reference>
<feature type="transmembrane region" description="Helical" evidence="1">
    <location>
        <begin position="126"/>
        <end position="143"/>
    </location>
</feature>
<organism evidence="2 3">
    <name type="scientific">Methanohalobium evestigatum (strain ATCC BAA-1072 / DSM 3721 / NBRC 107634 / OCM 161 / Z-7303)</name>
    <dbReference type="NCBI Taxonomy" id="644295"/>
    <lineage>
        <taxon>Archaea</taxon>
        <taxon>Methanobacteriati</taxon>
        <taxon>Methanobacteriota</taxon>
        <taxon>Stenosarchaea group</taxon>
        <taxon>Methanomicrobia</taxon>
        <taxon>Methanosarcinales</taxon>
        <taxon>Methanosarcinaceae</taxon>
        <taxon>Methanohalobium</taxon>
    </lineage>
</organism>
<feature type="transmembrane region" description="Helical" evidence="1">
    <location>
        <begin position="150"/>
        <end position="174"/>
    </location>
</feature>
<feature type="transmembrane region" description="Helical" evidence="1">
    <location>
        <begin position="12"/>
        <end position="31"/>
    </location>
</feature>
<dbReference type="STRING" id="644295.Metev_1799"/>
<accession>D7EBB8</accession>
<dbReference type="Proteomes" id="UP000000391">
    <property type="component" value="Chromosome"/>
</dbReference>
<keyword evidence="1" id="KW-0812">Transmembrane</keyword>
<name>D7EBB8_METEZ</name>
<dbReference type="GeneID" id="9347452"/>
<dbReference type="AlphaFoldDB" id="D7EBB8"/>
<feature type="transmembrane region" description="Helical" evidence="1">
    <location>
        <begin position="212"/>
        <end position="234"/>
    </location>
</feature>
<gene>
    <name evidence="2" type="ordered locus">Metev_1799</name>
</gene>
<dbReference type="InterPro" id="IPR011672">
    <property type="entry name" value="DUF1614"/>
</dbReference>
<evidence type="ECO:0000313" key="3">
    <source>
        <dbReference type="Proteomes" id="UP000000391"/>
    </source>
</evidence>
<feature type="transmembrane region" description="Helical" evidence="1">
    <location>
        <begin position="180"/>
        <end position="200"/>
    </location>
</feature>
<dbReference type="RefSeq" id="WP_013195200.1">
    <property type="nucleotide sequence ID" value="NC_014253.1"/>
</dbReference>
<dbReference type="HOGENOM" id="CLU_082100_0_0_2"/>